<dbReference type="EMBL" id="JAIRBB010000047">
    <property type="protein sequence ID" value="MCG2432217.1"/>
    <property type="molecule type" value="Genomic_DNA"/>
</dbReference>
<reference evidence="1" key="1">
    <citation type="submission" date="2021-09" db="EMBL/GenBank/DDBJ databases">
        <title>Genome of Aequorivita sp. strain F64183.</title>
        <authorList>
            <person name="Wang Y."/>
        </authorList>
    </citation>
    <scope>NUCLEOTIDE SEQUENCE</scope>
    <source>
        <strain evidence="1">F64183</strain>
    </source>
</reference>
<proteinExistence type="predicted"/>
<dbReference type="Pfam" id="PF16286">
    <property type="entry name" value="DUF4932"/>
    <property type="match status" value="1"/>
</dbReference>
<dbReference type="AlphaFoldDB" id="A0A9X1R5P4"/>
<keyword evidence="2" id="KW-1185">Reference proteome</keyword>
<dbReference type="Proteomes" id="UP001139462">
    <property type="component" value="Unassembled WGS sequence"/>
</dbReference>
<dbReference type="InterPro" id="IPR032560">
    <property type="entry name" value="DUF4932"/>
</dbReference>
<protein>
    <submittedName>
        <fullName evidence="1">DUF4932 domain-containing protein</fullName>
    </submittedName>
</protein>
<evidence type="ECO:0000313" key="2">
    <source>
        <dbReference type="Proteomes" id="UP001139462"/>
    </source>
</evidence>
<organism evidence="1 2">
    <name type="scientific">Aequorivita xiaoshiensis</name>
    <dbReference type="NCBI Taxonomy" id="2874476"/>
    <lineage>
        <taxon>Bacteria</taxon>
        <taxon>Pseudomonadati</taxon>
        <taxon>Bacteroidota</taxon>
        <taxon>Flavobacteriia</taxon>
        <taxon>Flavobacteriales</taxon>
        <taxon>Flavobacteriaceae</taxon>
        <taxon>Aequorivita</taxon>
    </lineage>
</organism>
<evidence type="ECO:0000313" key="1">
    <source>
        <dbReference type="EMBL" id="MCG2432217.1"/>
    </source>
</evidence>
<dbReference type="RefSeq" id="WP_237609279.1">
    <property type="nucleotide sequence ID" value="NZ_JAIRBB010000047.1"/>
</dbReference>
<sequence length="347" mass="41167">MKLKFILTGIFITFLSTLKAQENLDVKVDHRMEALSIFYTLATVDTMDIKPTPSNYYKDFKTYFEPYKNHKALNWYRNLESWDGYDIASLGLFLSEDYPFEIKIKPEVNYIRSTSKDTFLYHFNEFYKDCKVKKFIKKHKKLYKSVCETAKDSVKKSGILNEIQSFYGKSAEGKFVIYIDLLNNMGNNAIPSNNVNFKDNRMFRLAYLNDEDKNHTDESPVIFIPYLNVVTHEISHLFVQDFLQNYKNDLSKIKTLFLTTSKGEKLDESKWENELDELIVRVCTARILEQKFGKEEGLKEIENQSQHFKLAIPLYDFFENYILNRDKYKSIADFYPKIMEYLKTYEE</sequence>
<gene>
    <name evidence="1" type="ORF">K8344_13910</name>
</gene>
<comment type="caution">
    <text evidence="1">The sequence shown here is derived from an EMBL/GenBank/DDBJ whole genome shotgun (WGS) entry which is preliminary data.</text>
</comment>
<accession>A0A9X1R5P4</accession>
<name>A0A9X1R5P4_9FLAO</name>